<evidence type="ECO:0000256" key="1">
    <source>
        <dbReference type="SAM" id="MobiDB-lite"/>
    </source>
</evidence>
<feature type="chain" id="PRO_5036758544" description="Tetratricopeptide repeat protein" evidence="2">
    <location>
        <begin position="25"/>
        <end position="255"/>
    </location>
</feature>
<feature type="region of interest" description="Disordered" evidence="1">
    <location>
        <begin position="185"/>
        <end position="233"/>
    </location>
</feature>
<dbReference type="AlphaFoldDB" id="A0A916YIF0"/>
<organism evidence="3 4">
    <name type="scientific">Emticicia aquatilis</name>
    <dbReference type="NCBI Taxonomy" id="1537369"/>
    <lineage>
        <taxon>Bacteria</taxon>
        <taxon>Pseudomonadati</taxon>
        <taxon>Bacteroidota</taxon>
        <taxon>Cytophagia</taxon>
        <taxon>Cytophagales</taxon>
        <taxon>Leadbetterellaceae</taxon>
        <taxon>Emticicia</taxon>
    </lineage>
</organism>
<reference evidence="3" key="1">
    <citation type="journal article" date="2014" name="Int. J. Syst. Evol. Microbiol.">
        <title>Complete genome sequence of Corynebacterium casei LMG S-19264T (=DSM 44701T), isolated from a smear-ripened cheese.</title>
        <authorList>
            <consortium name="US DOE Joint Genome Institute (JGI-PGF)"/>
            <person name="Walter F."/>
            <person name="Albersmeier A."/>
            <person name="Kalinowski J."/>
            <person name="Ruckert C."/>
        </authorList>
    </citation>
    <scope>NUCLEOTIDE SEQUENCE</scope>
    <source>
        <strain evidence="3">CGMCC 1.15958</strain>
    </source>
</reference>
<evidence type="ECO:0008006" key="5">
    <source>
        <dbReference type="Google" id="ProtNLM"/>
    </source>
</evidence>
<dbReference type="Proteomes" id="UP000609064">
    <property type="component" value="Unassembled WGS sequence"/>
</dbReference>
<gene>
    <name evidence="3" type="ORF">GCM10011514_07610</name>
</gene>
<keyword evidence="2" id="KW-0732">Signal</keyword>
<sequence>MNRMLLVALFFPLVSFSQTHRAYADELFKKGDYYHAFFLYRNLYGTNLSENQFAQRCNTAISLTKQFLDLRASKQYYDAKTKLRELLEINPDDFHAPILPQLSIEEATYWQKLALKQNSAKEVNLMLEKAISLYEQGKADGWNHKEIDDAIKQCEASKIDSGVSERVAGISNAPKVEIEVAAAPATTKTTEPTTTATTPQATPAPITADVKPETPPIPTPVVQADSSEKKPVPQIKVVKTRSKKMLPKREVATIK</sequence>
<feature type="compositionally biased region" description="Low complexity" evidence="1">
    <location>
        <begin position="185"/>
        <end position="208"/>
    </location>
</feature>
<reference evidence="3" key="2">
    <citation type="submission" date="2020-09" db="EMBL/GenBank/DDBJ databases">
        <authorList>
            <person name="Sun Q."/>
            <person name="Zhou Y."/>
        </authorList>
    </citation>
    <scope>NUCLEOTIDE SEQUENCE</scope>
    <source>
        <strain evidence="3">CGMCC 1.15958</strain>
    </source>
</reference>
<proteinExistence type="predicted"/>
<accession>A0A916YIF0</accession>
<comment type="caution">
    <text evidence="3">The sequence shown here is derived from an EMBL/GenBank/DDBJ whole genome shotgun (WGS) entry which is preliminary data.</text>
</comment>
<name>A0A916YIF0_9BACT</name>
<dbReference type="EMBL" id="BMKK01000001">
    <property type="protein sequence ID" value="GGD46069.1"/>
    <property type="molecule type" value="Genomic_DNA"/>
</dbReference>
<protein>
    <recommendedName>
        <fullName evidence="5">Tetratricopeptide repeat protein</fullName>
    </recommendedName>
</protein>
<evidence type="ECO:0000256" key="2">
    <source>
        <dbReference type="SAM" id="SignalP"/>
    </source>
</evidence>
<evidence type="ECO:0000313" key="4">
    <source>
        <dbReference type="Proteomes" id="UP000609064"/>
    </source>
</evidence>
<feature type="signal peptide" evidence="2">
    <location>
        <begin position="1"/>
        <end position="24"/>
    </location>
</feature>
<evidence type="ECO:0000313" key="3">
    <source>
        <dbReference type="EMBL" id="GGD46069.1"/>
    </source>
</evidence>
<keyword evidence="4" id="KW-1185">Reference proteome</keyword>